<accession>A0A5B7HLQ9</accession>
<evidence type="ECO:0000313" key="3">
    <source>
        <dbReference type="Proteomes" id="UP000324222"/>
    </source>
</evidence>
<feature type="region of interest" description="Disordered" evidence="1">
    <location>
        <begin position="76"/>
        <end position="99"/>
    </location>
</feature>
<dbReference type="AlphaFoldDB" id="A0A5B7HLQ9"/>
<dbReference type="Proteomes" id="UP000324222">
    <property type="component" value="Unassembled WGS sequence"/>
</dbReference>
<feature type="compositionally biased region" description="Basic and acidic residues" evidence="1">
    <location>
        <begin position="88"/>
        <end position="99"/>
    </location>
</feature>
<protein>
    <submittedName>
        <fullName evidence="2">Uncharacterized protein</fullName>
    </submittedName>
</protein>
<comment type="caution">
    <text evidence="2">The sequence shown here is derived from an EMBL/GenBank/DDBJ whole genome shotgun (WGS) entry which is preliminary data.</text>
</comment>
<evidence type="ECO:0000313" key="2">
    <source>
        <dbReference type="EMBL" id="MPC69638.1"/>
    </source>
</evidence>
<gene>
    <name evidence="2" type="ORF">E2C01_063868</name>
</gene>
<reference evidence="2 3" key="1">
    <citation type="submission" date="2019-05" db="EMBL/GenBank/DDBJ databases">
        <title>Another draft genome of Portunus trituberculatus and its Hox gene families provides insights of decapod evolution.</title>
        <authorList>
            <person name="Jeong J.-H."/>
            <person name="Song I."/>
            <person name="Kim S."/>
            <person name="Choi T."/>
            <person name="Kim D."/>
            <person name="Ryu S."/>
            <person name="Kim W."/>
        </authorList>
    </citation>
    <scope>NUCLEOTIDE SEQUENCE [LARGE SCALE GENOMIC DNA]</scope>
    <source>
        <tissue evidence="2">Muscle</tissue>
    </source>
</reference>
<organism evidence="2 3">
    <name type="scientific">Portunus trituberculatus</name>
    <name type="common">Swimming crab</name>
    <name type="synonym">Neptunus trituberculatus</name>
    <dbReference type="NCBI Taxonomy" id="210409"/>
    <lineage>
        <taxon>Eukaryota</taxon>
        <taxon>Metazoa</taxon>
        <taxon>Ecdysozoa</taxon>
        <taxon>Arthropoda</taxon>
        <taxon>Crustacea</taxon>
        <taxon>Multicrustacea</taxon>
        <taxon>Malacostraca</taxon>
        <taxon>Eumalacostraca</taxon>
        <taxon>Eucarida</taxon>
        <taxon>Decapoda</taxon>
        <taxon>Pleocyemata</taxon>
        <taxon>Brachyura</taxon>
        <taxon>Eubrachyura</taxon>
        <taxon>Portunoidea</taxon>
        <taxon>Portunidae</taxon>
        <taxon>Portuninae</taxon>
        <taxon>Portunus</taxon>
    </lineage>
</organism>
<evidence type="ECO:0000256" key="1">
    <source>
        <dbReference type="SAM" id="MobiDB-lite"/>
    </source>
</evidence>
<proteinExistence type="predicted"/>
<name>A0A5B7HLQ9_PORTR</name>
<keyword evidence="3" id="KW-1185">Reference proteome</keyword>
<sequence>MNVTCLTEEQTREVGWLLSQYVDVSSKGTYDLGCTNFVNHHIHKDDAALIKMPPRRTALAQGVEMEKTVAELREEASSSYFSDDARDEDLKEGVAERSM</sequence>
<dbReference type="EMBL" id="VSRR010029757">
    <property type="protein sequence ID" value="MPC69638.1"/>
    <property type="molecule type" value="Genomic_DNA"/>
</dbReference>